<dbReference type="PANTHER" id="PTHR32294:SF0">
    <property type="entry name" value="DNA POLYMERASE III SUBUNIT ALPHA"/>
    <property type="match status" value="1"/>
</dbReference>
<dbReference type="GO" id="GO:0008408">
    <property type="term" value="F:3'-5' exonuclease activity"/>
    <property type="evidence" value="ECO:0007669"/>
    <property type="project" value="InterPro"/>
</dbReference>
<dbReference type="RefSeq" id="WP_045087146.1">
    <property type="nucleotide sequence ID" value="NZ_LN824141.1"/>
</dbReference>
<evidence type="ECO:0000256" key="6">
    <source>
        <dbReference type="ARBA" id="ARBA00049244"/>
    </source>
</evidence>
<dbReference type="Pfam" id="PF17657">
    <property type="entry name" value="DNA_pol3_finger"/>
    <property type="match status" value="1"/>
</dbReference>
<sequence>MKILGPVETSKSIGKSYLQIKDLFVLAKKYGFKCIVLSESHPKSWLRFIYLCQKYKIKPIILYETNNKKFFIKNNEDIKQAIMHYNKLINNLNLKEIDLSLPYVRYPIDGLKKIFKDPESWCVKDVLKYQNELAFIGDEETYYNLKEYTFKEYRVREKNLIDYFKDIKMTDIEKKRLAYELSTVKKLRVENYILTVKEIIEAAAQKGILIGPGRGSAVGSFLVYKLGITKVNPLKYGLLFERFLNEYRHELPDIDIDVDAERRNELIKTLQGNMGFYNVVQIRTYSTMKVRSALKKSEELLGYSTDLQLLPPIRSKENLNKLSNYTNKEKIFYILAYYLEGLETAESTHAAGLVISDDDLRTFGPLEQRSIPILEWEMSDLKLVGVEKFDVLSLDTLSFLKKIEAKEEYENLEDTSNYAYLSMGLTKGIFQLDSRLGKRLSKKIKPKNFEELVLLLAINRPGPLESGMIDQYLEKDAPDYLKDIFPETKGVLVYQEQIMKLSQILGEFSPEESDLLRKAMSKKEKEKISKFKDKFINNATKKIGYAQANLLFSQLEKFSQYAFNKSHAVAYAHISYWLMDKKFKDPSHFFLELIKLKGLDVDIINEAKILGVDIKSPDIRYPHGNFDKTQIILPLYTVKGIGKNIADIFMNCKFQDVEDFFDFAILKNINRNIIELLIKCGSLDYLNDNRKQLLKSSTELLRGRSQELQEIGRILFGDKKKDDLESKIYTELEDYARYDIETIGLPIILTKQQGLSKTLIKKYLNNEKIVFDGYAFREFLIDNSAIMYTKIYNRTLKRIKKLL</sequence>
<dbReference type="Pfam" id="PF14579">
    <property type="entry name" value="HHH_6"/>
    <property type="match status" value="1"/>
</dbReference>
<dbReference type="EMBL" id="LN824141">
    <property type="protein sequence ID" value="CEP77537.1"/>
    <property type="molecule type" value="Genomic_DNA"/>
</dbReference>
<dbReference type="InterPro" id="IPR011708">
    <property type="entry name" value="DNA_pol3_alpha_NTPase_dom"/>
</dbReference>
<feature type="domain" description="DNA polymerase helix-hairpin-helix motif" evidence="8">
    <location>
        <begin position="611"/>
        <end position="693"/>
    </location>
</feature>
<protein>
    <recommendedName>
        <fullName evidence="1">DNA-directed DNA polymerase</fullName>
        <ecNumber evidence="1">2.7.7.7</ecNumber>
    </recommendedName>
</protein>
<dbReference type="STRING" id="1006576.DTL3_0206"/>
<feature type="domain" description="Bacterial DNA polymerase III alpha subunit NTPase" evidence="7">
    <location>
        <begin position="168"/>
        <end position="392"/>
    </location>
</feature>
<evidence type="ECO:0000256" key="2">
    <source>
        <dbReference type="ARBA" id="ARBA00022679"/>
    </source>
</evidence>
<dbReference type="InterPro" id="IPR004805">
    <property type="entry name" value="DnaE2/DnaE/PolC"/>
</dbReference>
<evidence type="ECO:0000313" key="10">
    <source>
        <dbReference type="EMBL" id="CEP77537.1"/>
    </source>
</evidence>
<dbReference type="AlphaFoldDB" id="A0A0C7NNN2"/>
<feature type="domain" description="DNA polymerase III alpha subunit finger" evidence="9">
    <location>
        <begin position="411"/>
        <end position="542"/>
    </location>
</feature>
<keyword evidence="11" id="KW-1185">Reference proteome</keyword>
<dbReference type="GO" id="GO:0006260">
    <property type="term" value="P:DNA replication"/>
    <property type="evidence" value="ECO:0007669"/>
    <property type="project" value="UniProtKB-KW"/>
</dbReference>
<evidence type="ECO:0000313" key="11">
    <source>
        <dbReference type="Proteomes" id="UP000032809"/>
    </source>
</evidence>
<keyword evidence="5" id="KW-0239">DNA-directed DNA polymerase</keyword>
<evidence type="ECO:0000259" key="9">
    <source>
        <dbReference type="Pfam" id="PF17657"/>
    </source>
</evidence>
<dbReference type="InterPro" id="IPR040982">
    <property type="entry name" value="DNA_pol3_finger"/>
</dbReference>
<gene>
    <name evidence="10" type="primary">dnaE</name>
    <name evidence="10" type="ORF">DTL3_0206</name>
</gene>
<reference evidence="11" key="1">
    <citation type="submission" date="2014-11" db="EMBL/GenBank/DDBJ databases">
        <authorList>
            <person name="Wibberg D."/>
        </authorList>
    </citation>
    <scope>NUCLEOTIDE SEQUENCE [LARGE SCALE GENOMIC DNA]</scope>
    <source>
        <strain evidence="11">L3</strain>
    </source>
</reference>
<organism evidence="10 11">
    <name type="scientific">Defluviitoga tunisiensis</name>
    <dbReference type="NCBI Taxonomy" id="1006576"/>
    <lineage>
        <taxon>Bacteria</taxon>
        <taxon>Thermotogati</taxon>
        <taxon>Thermotogota</taxon>
        <taxon>Thermotogae</taxon>
        <taxon>Petrotogales</taxon>
        <taxon>Petrotogaceae</taxon>
        <taxon>Defluviitoga</taxon>
    </lineage>
</organism>
<name>A0A0C7NNN2_DEFTU</name>
<evidence type="ECO:0000256" key="1">
    <source>
        <dbReference type="ARBA" id="ARBA00012417"/>
    </source>
</evidence>
<comment type="catalytic activity">
    <reaction evidence="6">
        <text>DNA(n) + a 2'-deoxyribonucleoside 5'-triphosphate = DNA(n+1) + diphosphate</text>
        <dbReference type="Rhea" id="RHEA:22508"/>
        <dbReference type="Rhea" id="RHEA-COMP:17339"/>
        <dbReference type="Rhea" id="RHEA-COMP:17340"/>
        <dbReference type="ChEBI" id="CHEBI:33019"/>
        <dbReference type="ChEBI" id="CHEBI:61560"/>
        <dbReference type="ChEBI" id="CHEBI:173112"/>
        <dbReference type="EC" id="2.7.7.7"/>
    </reaction>
</comment>
<dbReference type="HOGENOM" id="CLU_001600_0_1_0"/>
<dbReference type="Pfam" id="PF07733">
    <property type="entry name" value="DNA_pol3_alpha"/>
    <property type="match status" value="1"/>
</dbReference>
<dbReference type="OrthoDB" id="9803237at2"/>
<dbReference type="KEGG" id="dtn:DTL3_0206"/>
<dbReference type="PATRIC" id="fig|1006576.9.peg.202"/>
<proteinExistence type="predicted"/>
<keyword evidence="2 10" id="KW-0808">Transferase</keyword>
<dbReference type="GO" id="GO:0003887">
    <property type="term" value="F:DNA-directed DNA polymerase activity"/>
    <property type="evidence" value="ECO:0007669"/>
    <property type="project" value="UniProtKB-KW"/>
</dbReference>
<dbReference type="InterPro" id="IPR029460">
    <property type="entry name" value="DNAPol_HHH"/>
</dbReference>
<evidence type="ECO:0000256" key="5">
    <source>
        <dbReference type="ARBA" id="ARBA00022932"/>
    </source>
</evidence>
<dbReference type="Gene3D" id="1.10.150.870">
    <property type="match status" value="1"/>
</dbReference>
<evidence type="ECO:0000256" key="3">
    <source>
        <dbReference type="ARBA" id="ARBA00022695"/>
    </source>
</evidence>
<evidence type="ECO:0000259" key="8">
    <source>
        <dbReference type="Pfam" id="PF14579"/>
    </source>
</evidence>
<dbReference type="EC" id="2.7.7.7" evidence="1"/>
<evidence type="ECO:0000259" key="7">
    <source>
        <dbReference type="Pfam" id="PF07733"/>
    </source>
</evidence>
<keyword evidence="4" id="KW-0235">DNA replication</keyword>
<dbReference type="PANTHER" id="PTHR32294">
    <property type="entry name" value="DNA POLYMERASE III SUBUNIT ALPHA"/>
    <property type="match status" value="1"/>
</dbReference>
<dbReference type="Proteomes" id="UP000032809">
    <property type="component" value="Chromosome I"/>
</dbReference>
<accession>A0A0C7NNN2</accession>
<keyword evidence="3 10" id="KW-0548">Nucleotidyltransferase</keyword>
<evidence type="ECO:0000256" key="4">
    <source>
        <dbReference type="ARBA" id="ARBA00022705"/>
    </source>
</evidence>